<dbReference type="InterPro" id="IPR008271">
    <property type="entry name" value="Ser/Thr_kinase_AS"/>
</dbReference>
<reference evidence="6 7" key="1">
    <citation type="journal article" date="2014" name="BMC Genomics">
        <title>Genome sequencing of four Aureobasidium pullulans varieties: biotechnological potential, stress tolerance, and description of new species.</title>
        <authorList>
            <person name="Gostin Ar C."/>
            <person name="Ohm R.A."/>
            <person name="Kogej T."/>
            <person name="Sonjak S."/>
            <person name="Turk M."/>
            <person name="Zajc J."/>
            <person name="Zalar P."/>
            <person name="Grube M."/>
            <person name="Sun H."/>
            <person name="Han J."/>
            <person name="Sharma A."/>
            <person name="Chiniquy J."/>
            <person name="Ngan C.Y."/>
            <person name="Lipzen A."/>
            <person name="Barry K."/>
            <person name="Grigoriev I.V."/>
            <person name="Gunde-Cimerman N."/>
        </authorList>
    </citation>
    <scope>NUCLEOTIDE SEQUENCE [LARGE SCALE GENOMIC DNA]</scope>
    <source>
        <strain evidence="6 7">CBS 147.97</strain>
    </source>
</reference>
<dbReference type="STRING" id="1043004.A0A074WR00"/>
<feature type="domain" description="Protein kinase" evidence="5">
    <location>
        <begin position="35"/>
        <end position="278"/>
    </location>
</feature>
<dbReference type="HOGENOM" id="CLU_000288_31_3_1"/>
<protein>
    <submittedName>
        <fullName evidence="6">Kinase-like protein</fullName>
    </submittedName>
</protein>
<dbReference type="SUPFAM" id="SSF56112">
    <property type="entry name" value="Protein kinase-like (PK-like)"/>
    <property type="match status" value="1"/>
</dbReference>
<dbReference type="GeneID" id="25410168"/>
<evidence type="ECO:0000313" key="6">
    <source>
        <dbReference type="EMBL" id="KEQ74029.1"/>
    </source>
</evidence>
<organism evidence="6 7">
    <name type="scientific">Aureobasidium namibiae CBS 147.97</name>
    <dbReference type="NCBI Taxonomy" id="1043004"/>
    <lineage>
        <taxon>Eukaryota</taxon>
        <taxon>Fungi</taxon>
        <taxon>Dikarya</taxon>
        <taxon>Ascomycota</taxon>
        <taxon>Pezizomycotina</taxon>
        <taxon>Dothideomycetes</taxon>
        <taxon>Dothideomycetidae</taxon>
        <taxon>Dothideales</taxon>
        <taxon>Saccotheciaceae</taxon>
        <taxon>Aureobasidium</taxon>
    </lineage>
</organism>
<keyword evidence="7" id="KW-1185">Reference proteome</keyword>
<accession>A0A074WR00</accession>
<dbReference type="PANTHER" id="PTHR44329">
    <property type="entry name" value="SERINE/THREONINE-PROTEIN KINASE TNNI3K-RELATED"/>
    <property type="match status" value="1"/>
</dbReference>
<dbReference type="EMBL" id="KL584708">
    <property type="protein sequence ID" value="KEQ74029.1"/>
    <property type="molecule type" value="Genomic_DNA"/>
</dbReference>
<evidence type="ECO:0000256" key="4">
    <source>
        <dbReference type="ARBA" id="ARBA00022840"/>
    </source>
</evidence>
<dbReference type="GO" id="GO:0004674">
    <property type="term" value="F:protein serine/threonine kinase activity"/>
    <property type="evidence" value="ECO:0007669"/>
    <property type="project" value="TreeGrafter"/>
</dbReference>
<dbReference type="PANTHER" id="PTHR44329:SF288">
    <property type="entry name" value="MITOGEN-ACTIVATED PROTEIN KINASE KINASE KINASE 20"/>
    <property type="match status" value="1"/>
</dbReference>
<dbReference type="Proteomes" id="UP000027730">
    <property type="component" value="Unassembled WGS sequence"/>
</dbReference>
<dbReference type="InterPro" id="IPR011009">
    <property type="entry name" value="Kinase-like_dom_sf"/>
</dbReference>
<evidence type="ECO:0000313" key="7">
    <source>
        <dbReference type="Proteomes" id="UP000027730"/>
    </source>
</evidence>
<keyword evidence="1" id="KW-0808">Transferase</keyword>
<keyword evidence="3 6" id="KW-0418">Kinase</keyword>
<dbReference type="GO" id="GO:0005524">
    <property type="term" value="F:ATP binding"/>
    <property type="evidence" value="ECO:0007669"/>
    <property type="project" value="UniProtKB-KW"/>
</dbReference>
<proteinExistence type="predicted"/>
<name>A0A074WR00_9PEZI</name>
<sequence>MVLPSDPPIDICAGARLNLIPPSLEECHKHFTEPFERDKVVFGGTTGLVVRLPCGHVRKQPYPDDTPRGRENSLQEIKRECDIYGRIANTPHFLEMIEFSEQHGIILQGVEGHNLHHYLEDEDFCIPIAKRMEWARDMAIALHSLHAVNVIHADVKPENILLDEQSHKVYLVDFSGSWIDGRPGPTVENIRFFLPRDIMSDSTVQTDIFAFGSTLYEIMTSKQPYHDLNDEEVGELFKQGIFPSLDLVPCGQIIKKCWTGMFQSVQDVQAALQEVQGS</sequence>
<dbReference type="OrthoDB" id="1668230at2759"/>
<evidence type="ECO:0000259" key="5">
    <source>
        <dbReference type="PROSITE" id="PS50011"/>
    </source>
</evidence>
<dbReference type="SMART" id="SM00220">
    <property type="entry name" value="S_TKc"/>
    <property type="match status" value="1"/>
</dbReference>
<keyword evidence="4" id="KW-0067">ATP-binding</keyword>
<dbReference type="PROSITE" id="PS00108">
    <property type="entry name" value="PROTEIN_KINASE_ST"/>
    <property type="match status" value="1"/>
</dbReference>
<keyword evidence="2" id="KW-0547">Nucleotide-binding</keyword>
<evidence type="ECO:0000256" key="2">
    <source>
        <dbReference type="ARBA" id="ARBA00022741"/>
    </source>
</evidence>
<evidence type="ECO:0000256" key="1">
    <source>
        <dbReference type="ARBA" id="ARBA00022679"/>
    </source>
</evidence>
<dbReference type="Gene3D" id="1.10.510.10">
    <property type="entry name" value="Transferase(Phosphotransferase) domain 1"/>
    <property type="match status" value="1"/>
</dbReference>
<dbReference type="Pfam" id="PF00069">
    <property type="entry name" value="Pkinase"/>
    <property type="match status" value="1"/>
</dbReference>
<gene>
    <name evidence="6" type="ORF">M436DRAFT_44530</name>
</gene>
<dbReference type="AlphaFoldDB" id="A0A074WR00"/>
<dbReference type="InterPro" id="IPR051681">
    <property type="entry name" value="Ser/Thr_Kinases-Pseudokinases"/>
</dbReference>
<evidence type="ECO:0000256" key="3">
    <source>
        <dbReference type="ARBA" id="ARBA00022777"/>
    </source>
</evidence>
<dbReference type="PROSITE" id="PS50011">
    <property type="entry name" value="PROTEIN_KINASE_DOM"/>
    <property type="match status" value="1"/>
</dbReference>
<dbReference type="InterPro" id="IPR000719">
    <property type="entry name" value="Prot_kinase_dom"/>
</dbReference>
<dbReference type="RefSeq" id="XP_013427866.1">
    <property type="nucleotide sequence ID" value="XM_013572412.1"/>
</dbReference>